<dbReference type="AlphaFoldDB" id="A0AAV4S536"/>
<feature type="compositionally biased region" description="Polar residues" evidence="1">
    <location>
        <begin position="53"/>
        <end position="65"/>
    </location>
</feature>
<sequence length="97" mass="10556">MHTFNRSASQGGGTHGANWRGCPRIPKPGQKSRVKSNTTKAPVPAKPKKQVPTRTHPTSFTSRPANANRAYSDALRQRNESRPRLSTDHSPGALTLS</sequence>
<feature type="region of interest" description="Disordered" evidence="1">
    <location>
        <begin position="1"/>
        <end position="97"/>
    </location>
</feature>
<organism evidence="2 3">
    <name type="scientific">Caerostris darwini</name>
    <dbReference type="NCBI Taxonomy" id="1538125"/>
    <lineage>
        <taxon>Eukaryota</taxon>
        <taxon>Metazoa</taxon>
        <taxon>Ecdysozoa</taxon>
        <taxon>Arthropoda</taxon>
        <taxon>Chelicerata</taxon>
        <taxon>Arachnida</taxon>
        <taxon>Araneae</taxon>
        <taxon>Araneomorphae</taxon>
        <taxon>Entelegynae</taxon>
        <taxon>Araneoidea</taxon>
        <taxon>Araneidae</taxon>
        <taxon>Caerostris</taxon>
    </lineage>
</organism>
<evidence type="ECO:0000313" key="2">
    <source>
        <dbReference type="EMBL" id="GIY29250.1"/>
    </source>
</evidence>
<evidence type="ECO:0000256" key="1">
    <source>
        <dbReference type="SAM" id="MobiDB-lite"/>
    </source>
</evidence>
<protein>
    <submittedName>
        <fullName evidence="2">Uncharacterized protein</fullName>
    </submittedName>
</protein>
<gene>
    <name evidence="2" type="ORF">CDAR_254001</name>
</gene>
<accession>A0AAV4S536</accession>
<keyword evidence="3" id="KW-1185">Reference proteome</keyword>
<feature type="compositionally biased region" description="Basic and acidic residues" evidence="1">
    <location>
        <begin position="75"/>
        <end position="87"/>
    </location>
</feature>
<evidence type="ECO:0000313" key="3">
    <source>
        <dbReference type="Proteomes" id="UP001054837"/>
    </source>
</evidence>
<reference evidence="2 3" key="1">
    <citation type="submission" date="2021-06" db="EMBL/GenBank/DDBJ databases">
        <title>Caerostris darwini draft genome.</title>
        <authorList>
            <person name="Kono N."/>
            <person name="Arakawa K."/>
        </authorList>
    </citation>
    <scope>NUCLEOTIDE SEQUENCE [LARGE SCALE GENOMIC DNA]</scope>
</reference>
<name>A0AAV4S536_9ARAC</name>
<proteinExistence type="predicted"/>
<comment type="caution">
    <text evidence="2">The sequence shown here is derived from an EMBL/GenBank/DDBJ whole genome shotgun (WGS) entry which is preliminary data.</text>
</comment>
<dbReference type="Proteomes" id="UP001054837">
    <property type="component" value="Unassembled WGS sequence"/>
</dbReference>
<dbReference type="EMBL" id="BPLQ01007293">
    <property type="protein sequence ID" value="GIY29250.1"/>
    <property type="molecule type" value="Genomic_DNA"/>
</dbReference>